<gene>
    <name evidence="3" type="primary">Dyak\GE25701</name>
    <name evidence="3" type="synonym">dyak_GLEANR_931</name>
    <name evidence="3" type="synonym">GE25701</name>
    <name evidence="3" type="ORF">Dyak_GE25701</name>
</gene>
<dbReference type="HOGENOM" id="CLU_2075613_0_0_1"/>
<proteinExistence type="predicted"/>
<feature type="signal peptide" evidence="2">
    <location>
        <begin position="1"/>
        <end position="23"/>
    </location>
</feature>
<dbReference type="KEGG" id="dya:Dyak_GE25701"/>
<evidence type="ECO:0008006" key="5">
    <source>
        <dbReference type="Google" id="ProtNLM"/>
    </source>
</evidence>
<dbReference type="OrthoDB" id="10487717at2759"/>
<keyword evidence="4" id="KW-1185">Reference proteome</keyword>
<feature type="region of interest" description="Disordered" evidence="1">
    <location>
        <begin position="26"/>
        <end position="85"/>
    </location>
</feature>
<feature type="chain" id="PRO_5002817871" description="Acp7" evidence="2">
    <location>
        <begin position="24"/>
        <end position="114"/>
    </location>
</feature>
<feature type="compositionally biased region" description="Pro residues" evidence="1">
    <location>
        <begin position="26"/>
        <end position="42"/>
    </location>
</feature>
<reference evidence="3 4" key="2">
    <citation type="journal article" date="2007" name="PLoS Biol.">
        <title>Principles of genome evolution in the Drosophila melanogaster species group.</title>
        <authorList>
            <person name="Ranz J.M."/>
            <person name="Maurin D."/>
            <person name="Chan Y.S."/>
            <person name="von Grotthuss M."/>
            <person name="Hillier L.W."/>
            <person name="Roote J."/>
            <person name="Ashburner M."/>
            <person name="Bergman C.M."/>
        </authorList>
    </citation>
    <scope>NUCLEOTIDE SEQUENCE [LARGE SCALE GENOMIC DNA]</scope>
    <source>
        <strain evidence="4">Tai18E2 / Tucson 14021-0261.01</strain>
    </source>
</reference>
<dbReference type="PhylomeDB" id="B4NZU8"/>
<evidence type="ECO:0000313" key="3">
    <source>
        <dbReference type="EMBL" id="EDW88882.1"/>
    </source>
</evidence>
<name>B4NZU8_DROYA</name>
<reference evidence="3 4" key="1">
    <citation type="journal article" date="2007" name="Nature">
        <title>Evolution of genes and genomes on the Drosophila phylogeny.</title>
        <authorList>
            <consortium name="Drosophila 12 Genomes Consortium"/>
            <person name="Clark A.G."/>
            <person name="Eisen M.B."/>
            <person name="Smith D.R."/>
            <person name="Bergman C.M."/>
            <person name="Oliver B."/>
            <person name="Markow T.A."/>
            <person name="Kaufman T.C."/>
            <person name="Kellis M."/>
            <person name="Gelbart W."/>
            <person name="Iyer V.N."/>
            <person name="Pollard D.A."/>
            <person name="Sackton T.B."/>
            <person name="Larracuente A.M."/>
            <person name="Singh N.D."/>
            <person name="Abad J.P."/>
            <person name="Abt D.N."/>
            <person name="Adryan B."/>
            <person name="Aguade M."/>
            <person name="Akashi H."/>
            <person name="Anderson W.W."/>
            <person name="Aquadro C.F."/>
            <person name="Ardell D.H."/>
            <person name="Arguello R."/>
            <person name="Artieri C.G."/>
            <person name="Barbash D.A."/>
            <person name="Barker D."/>
            <person name="Barsanti P."/>
            <person name="Batterham P."/>
            <person name="Batzoglou S."/>
            <person name="Begun D."/>
            <person name="Bhutkar A."/>
            <person name="Blanco E."/>
            <person name="Bosak S.A."/>
            <person name="Bradley R.K."/>
            <person name="Brand A.D."/>
            <person name="Brent M.R."/>
            <person name="Brooks A.N."/>
            <person name="Brown R.H."/>
            <person name="Butlin R.K."/>
            <person name="Caggese C."/>
            <person name="Calvi B.R."/>
            <person name="Bernardo de Carvalho A."/>
            <person name="Caspi A."/>
            <person name="Castrezana S."/>
            <person name="Celniker S.E."/>
            <person name="Chang J.L."/>
            <person name="Chapple C."/>
            <person name="Chatterji S."/>
            <person name="Chinwalla A."/>
            <person name="Civetta A."/>
            <person name="Clifton S.W."/>
            <person name="Comeron J.M."/>
            <person name="Costello J.C."/>
            <person name="Coyne J.A."/>
            <person name="Daub J."/>
            <person name="David R.G."/>
            <person name="Delcher A.L."/>
            <person name="Delehaunty K."/>
            <person name="Do C.B."/>
            <person name="Ebling H."/>
            <person name="Edwards K."/>
            <person name="Eickbush T."/>
            <person name="Evans J.D."/>
            <person name="Filipski A."/>
            <person name="Findeiss S."/>
            <person name="Freyhult E."/>
            <person name="Fulton L."/>
            <person name="Fulton R."/>
            <person name="Garcia A.C."/>
            <person name="Gardiner A."/>
            <person name="Garfield D.A."/>
            <person name="Garvin B.E."/>
            <person name="Gibson G."/>
            <person name="Gilbert D."/>
            <person name="Gnerre S."/>
            <person name="Godfrey J."/>
            <person name="Good R."/>
            <person name="Gotea V."/>
            <person name="Gravely B."/>
            <person name="Greenberg A.J."/>
            <person name="Griffiths-Jones S."/>
            <person name="Gross S."/>
            <person name="Guigo R."/>
            <person name="Gustafson E.A."/>
            <person name="Haerty W."/>
            <person name="Hahn M.W."/>
            <person name="Halligan D.L."/>
            <person name="Halpern A.L."/>
            <person name="Halter G.M."/>
            <person name="Han M.V."/>
            <person name="Heger A."/>
            <person name="Hillier L."/>
            <person name="Hinrichs A.S."/>
            <person name="Holmes I."/>
            <person name="Hoskins R.A."/>
            <person name="Hubisz M.J."/>
            <person name="Hultmark D."/>
            <person name="Huntley M.A."/>
            <person name="Jaffe D.B."/>
            <person name="Jagadeeshan S."/>
            <person name="Jeck W.R."/>
            <person name="Johnson J."/>
            <person name="Jones C.D."/>
            <person name="Jordan W.C."/>
            <person name="Karpen G.H."/>
            <person name="Kataoka E."/>
            <person name="Keightley P.D."/>
            <person name="Kheradpour P."/>
            <person name="Kirkness E.F."/>
            <person name="Koerich L.B."/>
            <person name="Kristiansen K."/>
            <person name="Kudrna D."/>
            <person name="Kulathinal R.J."/>
            <person name="Kumar S."/>
            <person name="Kwok R."/>
            <person name="Lander E."/>
            <person name="Langley C.H."/>
            <person name="Lapoint R."/>
            <person name="Lazzaro B.P."/>
            <person name="Lee S.J."/>
            <person name="Levesque L."/>
            <person name="Li R."/>
            <person name="Lin C.F."/>
            <person name="Lin M.F."/>
            <person name="Lindblad-Toh K."/>
            <person name="Llopart A."/>
            <person name="Long M."/>
            <person name="Low L."/>
            <person name="Lozovsky E."/>
            <person name="Lu J."/>
            <person name="Luo M."/>
            <person name="Machado C.A."/>
            <person name="Makalowski W."/>
            <person name="Marzo M."/>
            <person name="Matsuda M."/>
            <person name="Matzkin L."/>
            <person name="McAllister B."/>
            <person name="McBride C.S."/>
            <person name="McKernan B."/>
            <person name="McKernan K."/>
            <person name="Mendez-Lago M."/>
            <person name="Minx P."/>
            <person name="Mollenhauer M.U."/>
            <person name="Montooth K."/>
            <person name="Mount S.M."/>
            <person name="Mu X."/>
            <person name="Myers E."/>
            <person name="Negre B."/>
            <person name="Newfeld S."/>
            <person name="Nielsen R."/>
            <person name="Noor M.A."/>
            <person name="O'Grady P."/>
            <person name="Pachter L."/>
            <person name="Papaceit M."/>
            <person name="Parisi M.J."/>
            <person name="Parisi M."/>
            <person name="Parts L."/>
            <person name="Pedersen J.S."/>
            <person name="Pesole G."/>
            <person name="Phillippy A.M."/>
            <person name="Ponting C.P."/>
            <person name="Pop M."/>
            <person name="Porcelli D."/>
            <person name="Powell J.R."/>
            <person name="Prohaska S."/>
            <person name="Pruitt K."/>
            <person name="Puig M."/>
            <person name="Quesneville H."/>
            <person name="Ram K.R."/>
            <person name="Rand D."/>
            <person name="Rasmussen M.D."/>
            <person name="Reed L.K."/>
            <person name="Reenan R."/>
            <person name="Reily A."/>
            <person name="Remington K.A."/>
            <person name="Rieger T.T."/>
            <person name="Ritchie M.G."/>
            <person name="Robin C."/>
            <person name="Rogers Y.H."/>
            <person name="Rohde C."/>
            <person name="Rozas J."/>
            <person name="Rubenfield M.J."/>
            <person name="Ruiz A."/>
            <person name="Russo S."/>
            <person name="Salzberg S.L."/>
            <person name="Sanchez-Gracia A."/>
            <person name="Saranga D.J."/>
            <person name="Sato H."/>
            <person name="Schaeffer S.W."/>
            <person name="Schatz M.C."/>
            <person name="Schlenke T."/>
            <person name="Schwartz R."/>
            <person name="Segarra C."/>
            <person name="Singh R.S."/>
            <person name="Sirot L."/>
            <person name="Sirota M."/>
            <person name="Sisneros N.B."/>
            <person name="Smith C.D."/>
            <person name="Smith T.F."/>
            <person name="Spieth J."/>
            <person name="Stage D.E."/>
            <person name="Stark A."/>
            <person name="Stephan W."/>
            <person name="Strausberg R.L."/>
            <person name="Strempel S."/>
            <person name="Sturgill D."/>
            <person name="Sutton G."/>
            <person name="Sutton G.G."/>
            <person name="Tao W."/>
            <person name="Teichmann S."/>
            <person name="Tobari Y.N."/>
            <person name="Tomimura Y."/>
            <person name="Tsolas J.M."/>
            <person name="Valente V.L."/>
            <person name="Venter E."/>
            <person name="Venter J.C."/>
            <person name="Vicario S."/>
            <person name="Vieira F.G."/>
            <person name="Vilella A.J."/>
            <person name="Villasante A."/>
            <person name="Walenz B."/>
            <person name="Wang J."/>
            <person name="Wasserman M."/>
            <person name="Watts T."/>
            <person name="Wilson D."/>
            <person name="Wilson R.K."/>
            <person name="Wing R.A."/>
            <person name="Wolfner M.F."/>
            <person name="Wong A."/>
            <person name="Wong G.K."/>
            <person name="Wu C.I."/>
            <person name="Wu G."/>
            <person name="Yamamoto D."/>
            <person name="Yang H.P."/>
            <person name="Yang S.P."/>
            <person name="Yorke J.A."/>
            <person name="Yoshida K."/>
            <person name="Zdobnov E."/>
            <person name="Zhang P."/>
            <person name="Zhang Y."/>
            <person name="Zimin A.V."/>
            <person name="Baldwin J."/>
            <person name="Abdouelleil A."/>
            <person name="Abdulkadir J."/>
            <person name="Abebe A."/>
            <person name="Abera B."/>
            <person name="Abreu J."/>
            <person name="Acer S.C."/>
            <person name="Aftuck L."/>
            <person name="Alexander A."/>
            <person name="An P."/>
            <person name="Anderson E."/>
            <person name="Anderson S."/>
            <person name="Arachi H."/>
            <person name="Azer M."/>
            <person name="Bachantsang P."/>
            <person name="Barry A."/>
            <person name="Bayul T."/>
            <person name="Berlin A."/>
            <person name="Bessette D."/>
            <person name="Bloom T."/>
            <person name="Blye J."/>
            <person name="Boguslavskiy L."/>
            <person name="Bonnet C."/>
            <person name="Boukhgalter B."/>
            <person name="Bourzgui I."/>
            <person name="Brown A."/>
            <person name="Cahill P."/>
            <person name="Channer S."/>
            <person name="Cheshatsang Y."/>
            <person name="Chuda L."/>
            <person name="Citroen M."/>
            <person name="Collymore A."/>
            <person name="Cooke P."/>
            <person name="Costello M."/>
            <person name="D'Aco K."/>
            <person name="Daza R."/>
            <person name="De Haan G."/>
            <person name="DeGray S."/>
            <person name="DeMaso C."/>
            <person name="Dhargay N."/>
            <person name="Dooley K."/>
            <person name="Dooley E."/>
            <person name="Doricent M."/>
            <person name="Dorje P."/>
            <person name="Dorjee K."/>
            <person name="Dupes A."/>
            <person name="Elong R."/>
            <person name="Falk J."/>
            <person name="Farina A."/>
            <person name="Faro S."/>
            <person name="Ferguson D."/>
            <person name="Fisher S."/>
            <person name="Foley C.D."/>
            <person name="Franke A."/>
            <person name="Friedrich D."/>
            <person name="Gadbois L."/>
            <person name="Gearin G."/>
            <person name="Gearin C.R."/>
            <person name="Giannoukos G."/>
            <person name="Goode T."/>
            <person name="Graham J."/>
            <person name="Grandbois E."/>
            <person name="Grewal S."/>
            <person name="Gyaltsen K."/>
            <person name="Hafez N."/>
            <person name="Hagos B."/>
            <person name="Hall J."/>
            <person name="Henson C."/>
            <person name="Hollinger A."/>
            <person name="Honan T."/>
            <person name="Huard M.D."/>
            <person name="Hughes L."/>
            <person name="Hurhula B."/>
            <person name="Husby M.E."/>
            <person name="Kamat A."/>
            <person name="Kanga B."/>
            <person name="Kashin S."/>
            <person name="Khazanovich D."/>
            <person name="Kisner P."/>
            <person name="Lance K."/>
            <person name="Lara M."/>
            <person name="Lee W."/>
            <person name="Lennon N."/>
            <person name="Letendre F."/>
            <person name="LeVine R."/>
            <person name="Lipovsky A."/>
            <person name="Liu X."/>
            <person name="Liu J."/>
            <person name="Liu S."/>
            <person name="Lokyitsang T."/>
            <person name="Lokyitsang Y."/>
            <person name="Lubonja R."/>
            <person name="Lui A."/>
            <person name="MacDonald P."/>
            <person name="Magnisalis V."/>
            <person name="Maru K."/>
            <person name="Matthews C."/>
            <person name="McCusker W."/>
            <person name="McDonough S."/>
            <person name="Mehta T."/>
            <person name="Meldrim J."/>
            <person name="Meneus L."/>
            <person name="Mihai O."/>
            <person name="Mihalev A."/>
            <person name="Mihova T."/>
            <person name="Mittelman R."/>
            <person name="Mlenga V."/>
            <person name="Montmayeur A."/>
            <person name="Mulrain L."/>
            <person name="Navidi A."/>
            <person name="Naylor J."/>
            <person name="Negash T."/>
            <person name="Nguyen T."/>
            <person name="Nguyen N."/>
            <person name="Nicol R."/>
            <person name="Norbu C."/>
            <person name="Norbu N."/>
            <person name="Novod N."/>
            <person name="O'Neill B."/>
            <person name="Osman S."/>
            <person name="Markiewicz E."/>
            <person name="Oyono O.L."/>
            <person name="Patti C."/>
            <person name="Phunkhang P."/>
            <person name="Pierre F."/>
            <person name="Priest M."/>
            <person name="Raghuraman S."/>
            <person name="Rege F."/>
            <person name="Reyes R."/>
            <person name="Rise C."/>
            <person name="Rogov P."/>
            <person name="Ross K."/>
            <person name="Ryan E."/>
            <person name="Settipalli S."/>
            <person name="Shea T."/>
            <person name="Sherpa N."/>
            <person name="Shi L."/>
            <person name="Shih D."/>
            <person name="Sparrow T."/>
            <person name="Spaulding J."/>
            <person name="Stalker J."/>
            <person name="Stange-Thomann N."/>
            <person name="Stavropoulos S."/>
            <person name="Stone C."/>
            <person name="Strader C."/>
            <person name="Tesfaye S."/>
            <person name="Thomson T."/>
            <person name="Thoulutsang Y."/>
            <person name="Thoulutsang D."/>
            <person name="Topham K."/>
            <person name="Topping I."/>
            <person name="Tsamla T."/>
            <person name="Vassiliev H."/>
            <person name="Vo A."/>
            <person name="Wangchuk T."/>
            <person name="Wangdi T."/>
            <person name="Weiand M."/>
            <person name="Wilkinson J."/>
            <person name="Wilson A."/>
            <person name="Yadav S."/>
            <person name="Young G."/>
            <person name="Yu Q."/>
            <person name="Zembek L."/>
            <person name="Zhong D."/>
            <person name="Zimmer A."/>
            <person name="Zwirko Z."/>
            <person name="Jaffe D.B."/>
            <person name="Alvarez P."/>
            <person name="Brockman W."/>
            <person name="Butler J."/>
            <person name="Chin C."/>
            <person name="Gnerre S."/>
            <person name="Grabherr M."/>
            <person name="Kleber M."/>
            <person name="Mauceli E."/>
            <person name="MacCallum I."/>
        </authorList>
    </citation>
    <scope>NUCLEOTIDE SEQUENCE [LARGE SCALE GENOMIC DNA]</scope>
    <source>
        <strain evidence="4">Tai18E2 / Tucson 14021-0261.01</strain>
    </source>
</reference>
<sequence length="114" mass="11587">MKFLTVFAFACVATLVVLHGAYGSPLPEPVPVPVPEPSPVAEPKPNADPAANPGTAANPSAGPAANPKPKADEIPSAVPPASLRTSAIDDNLVVPLLEAAPQKQDEVQAEPQQA</sequence>
<evidence type="ECO:0000313" key="4">
    <source>
        <dbReference type="Proteomes" id="UP000002282"/>
    </source>
</evidence>
<dbReference type="AlphaFoldDB" id="B4NZU8"/>
<feature type="compositionally biased region" description="Low complexity" evidence="1">
    <location>
        <begin position="43"/>
        <end position="68"/>
    </location>
</feature>
<dbReference type="EMBL" id="CM000157">
    <property type="protein sequence ID" value="EDW88882.1"/>
    <property type="molecule type" value="Genomic_DNA"/>
</dbReference>
<dbReference type="Proteomes" id="UP000002282">
    <property type="component" value="Chromosome 2L"/>
</dbReference>
<keyword evidence="2" id="KW-0732">Signal</keyword>
<evidence type="ECO:0000256" key="1">
    <source>
        <dbReference type="SAM" id="MobiDB-lite"/>
    </source>
</evidence>
<organism evidence="3 4">
    <name type="scientific">Drosophila yakuba</name>
    <name type="common">Fruit fly</name>
    <dbReference type="NCBI Taxonomy" id="7245"/>
    <lineage>
        <taxon>Eukaryota</taxon>
        <taxon>Metazoa</taxon>
        <taxon>Ecdysozoa</taxon>
        <taxon>Arthropoda</taxon>
        <taxon>Hexapoda</taxon>
        <taxon>Insecta</taxon>
        <taxon>Pterygota</taxon>
        <taxon>Neoptera</taxon>
        <taxon>Endopterygota</taxon>
        <taxon>Diptera</taxon>
        <taxon>Brachycera</taxon>
        <taxon>Muscomorpha</taxon>
        <taxon>Ephydroidea</taxon>
        <taxon>Drosophilidae</taxon>
        <taxon>Drosophila</taxon>
        <taxon>Sophophora</taxon>
    </lineage>
</organism>
<protein>
    <recommendedName>
        <fullName evidence="5">Acp7</fullName>
    </recommendedName>
</protein>
<evidence type="ECO:0000256" key="2">
    <source>
        <dbReference type="SAM" id="SignalP"/>
    </source>
</evidence>
<accession>B4NZU8</accession>